<dbReference type="InterPro" id="IPR013320">
    <property type="entry name" value="ConA-like_dom_sf"/>
</dbReference>
<proteinExistence type="predicted"/>
<dbReference type="InterPro" id="IPR059177">
    <property type="entry name" value="GH29D-like_dom"/>
</dbReference>
<feature type="domain" description="3-keto-alpha-glucoside-1,2-lyase/3-keto-2-hydroxy-glucal hydratase" evidence="2">
    <location>
        <begin position="1275"/>
        <end position="1405"/>
    </location>
</feature>
<evidence type="ECO:0000256" key="1">
    <source>
        <dbReference type="SAM" id="MobiDB-lite"/>
    </source>
</evidence>
<dbReference type="InterPro" id="IPR013783">
    <property type="entry name" value="Ig-like_fold"/>
</dbReference>
<feature type="domain" description="3-keto-alpha-glucoside-1,2-lyase/3-keto-2-hydroxy-glucal hydratase" evidence="2">
    <location>
        <begin position="959"/>
        <end position="1118"/>
    </location>
</feature>
<dbReference type="CDD" id="cd11304">
    <property type="entry name" value="Cadherin_repeat"/>
    <property type="match status" value="1"/>
</dbReference>
<organism evidence="4 5">
    <name type="scientific">Zooshikella harenae</name>
    <dbReference type="NCBI Taxonomy" id="2827238"/>
    <lineage>
        <taxon>Bacteria</taxon>
        <taxon>Pseudomonadati</taxon>
        <taxon>Pseudomonadota</taxon>
        <taxon>Gammaproteobacteria</taxon>
        <taxon>Oceanospirillales</taxon>
        <taxon>Zooshikellaceae</taxon>
        <taxon>Zooshikella</taxon>
    </lineage>
</organism>
<reference evidence="4 5" key="1">
    <citation type="submission" date="2021-04" db="EMBL/GenBank/DDBJ databases">
        <authorList>
            <person name="Pira H."/>
            <person name="Risdian C."/>
            <person name="Wink J."/>
        </authorList>
    </citation>
    <scope>NUCLEOTIDE SEQUENCE [LARGE SCALE GENOMIC DNA]</scope>
    <source>
        <strain evidence="4 5">WH53</strain>
    </source>
</reference>
<dbReference type="InterPro" id="IPR010496">
    <property type="entry name" value="AL/BT2_dom"/>
</dbReference>
<evidence type="ECO:0000259" key="3">
    <source>
        <dbReference type="Pfam" id="PF13290"/>
    </source>
</evidence>
<gene>
    <name evidence="4" type="ORF">KCG35_06500</name>
</gene>
<feature type="domain" description="GH29D-like beta-sandwich" evidence="3">
    <location>
        <begin position="466"/>
        <end position="532"/>
    </location>
</feature>
<keyword evidence="5" id="KW-1185">Reference proteome</keyword>
<dbReference type="Proteomes" id="UP000690515">
    <property type="component" value="Unassembled WGS sequence"/>
</dbReference>
<name>A0ABS5Z9H4_9GAMM</name>
<dbReference type="Pfam" id="PF13290">
    <property type="entry name" value="CHB_HEX_C_1"/>
    <property type="match status" value="1"/>
</dbReference>
<comment type="caution">
    <text evidence="4">The sequence shown here is derived from an EMBL/GenBank/DDBJ whole genome shotgun (WGS) entry which is preliminary data.</text>
</comment>
<dbReference type="Gene3D" id="2.60.120.560">
    <property type="entry name" value="Exo-inulinase, domain 1"/>
    <property type="match status" value="3"/>
</dbReference>
<dbReference type="RefSeq" id="WP_215818869.1">
    <property type="nucleotide sequence ID" value="NZ_JAGSOY010000010.1"/>
</dbReference>
<evidence type="ECO:0000313" key="4">
    <source>
        <dbReference type="EMBL" id="MBU2710702.1"/>
    </source>
</evidence>
<protein>
    <submittedName>
        <fullName evidence="4">DUF1080 domain-containing protein</fullName>
    </submittedName>
</protein>
<dbReference type="Pfam" id="PF06439">
    <property type="entry name" value="3keto-disac_hyd"/>
    <property type="match status" value="2"/>
</dbReference>
<evidence type="ECO:0000259" key="2">
    <source>
        <dbReference type="Pfam" id="PF06439"/>
    </source>
</evidence>
<sequence length="1410" mass="157344">MMDVMILAAKKLVKGLVCCVVILCSVETVLSDETPPDLSALLAEISVMPEGSWLQVSLNRFDEVWVPADLRPLFGLSNPQPDRIIAAWSSFAWDSRRGDLVLYGGGHANYSGNEVYRWRGTTQKWERASLPSEIIQDDFGNWRAIDDVDAAPSSAHTYDNTLYLPFHDRVLTFGGAAYNNGGMFIRQVDGATTRPTGPYLWDPKKADKDKVGGTTGSHVQRTGPHPEIVGGNMWQNRDIHTHLMGLAPLPKSHVEGTTALRSGEGKDVVLVNARPGGTHEYLYQYSINDINDPAKDSWELVGTYWNGVNNQGAGLFDPVLNLYVRSGRKVIGFWNLSTPGSENKDQLFYPQSTGDEFKVTRDMGMDYDANRHQYLLWSGFNEVWAIIPPTTVSTEGWRAIKQPLWIGDAPHLGPGTGILGRWKYIKQLDVFIGLQDINGGQVWVYKPIGWESPTLTERTLAPQIAPVAGTYTSPQTVTLTATESGSILLYTMDGRDPAQYGIPCEGPISLTSSTTVKAVAIVADKRPSRVMTAEYHFNVPPDISSLTVSSRRITDESFAQLTVIASDPDNQPQPLQYQWDIIVGEGTIEQVSTTEIRYYPADTDTTALHLLQVSVTDGEQSAVETVYLTVADAEGPPLLLYTAFTEGDDGLPPPEWLVVDEGNIQAPSSWVKMGQQLIQQSNIYAKPIIASDLAKLGTVLYYPNSMSWQDYQLTTTFYSEDDDAIGVVFRVQDATHYYRFTWNKALGYRRLERRDGEVFFVLAEDTMPYEKNQLYQLMIKAQGDSIEVFIDQNLVFNINDSVFSQGGFGFYSWANEGYHIHSLEVLDIKSSEEPGAAPAIDSLTATPTSVFASEPALLQVVASDSDTPETRLIYTWQVLSGNGVLSTANQQTTYYTPNVVVDTEIHTLQVTVSDGYQSTTATLNITVLPISTTVDLDESFSSGVSQDWFIATTGTLQGPADWAVIDGVLRQSSNVYALPSSATATVKPGTILFYQSGYSWQDYLLSLKVKSEDDDVMGVLFRVQDEQHYYRFSWSKVFAFRRLEKIVDNEVTVLAEDHVPFNLGQWYSLKINLQGNTIEVSIDDNLILSASDDTYAQGSIGLYTWANQGTWFDDIKIQRKTLIDRPPVISSIQNLPAYLLSGSTLPLSIVASDPEKKPLSWRWFVTGPATMMGEFTSNPILSTQTVTEPTTLTITAIVSDGKWWSKDIQQITLMPLKEPTLLVPANYETQHLISNWWSVSEGTTLAPAKWQSSAGILYDNSNIYGLPIDFTDLRKAGSVIYYPAGKLWDNYEIHLQLRSGDDDALGVVFRMQDPQHYYRFEWNKAGNYRRLVRRMGEAYTLLAETNEPYIQGHWYNVIINVNGNQIEIFLDDQLVFQEVDSTFSKGTIGFYTWANYGSQFKDVTVYPILE</sequence>
<feature type="region of interest" description="Disordered" evidence="1">
    <location>
        <begin position="197"/>
        <end position="225"/>
    </location>
</feature>
<evidence type="ECO:0000313" key="5">
    <source>
        <dbReference type="Proteomes" id="UP000690515"/>
    </source>
</evidence>
<feature type="compositionally biased region" description="Basic and acidic residues" evidence="1">
    <location>
        <begin position="202"/>
        <end position="211"/>
    </location>
</feature>
<dbReference type="SUPFAM" id="SSF49899">
    <property type="entry name" value="Concanavalin A-like lectins/glucanases"/>
    <property type="match status" value="2"/>
</dbReference>
<dbReference type="Gene3D" id="2.60.40.10">
    <property type="entry name" value="Immunoglobulins"/>
    <property type="match status" value="1"/>
</dbReference>
<dbReference type="EMBL" id="JAGSOY010000010">
    <property type="protein sequence ID" value="MBU2710702.1"/>
    <property type="molecule type" value="Genomic_DNA"/>
</dbReference>
<accession>A0ABS5Z9H4</accession>